<dbReference type="Pfam" id="PF00646">
    <property type="entry name" value="F-box"/>
    <property type="match status" value="1"/>
</dbReference>
<dbReference type="SUPFAM" id="SSF81383">
    <property type="entry name" value="F-box domain"/>
    <property type="match status" value="1"/>
</dbReference>
<evidence type="ECO:0000259" key="1">
    <source>
        <dbReference type="PROSITE" id="PS50181"/>
    </source>
</evidence>
<name>A0AA38P397_9AGAR</name>
<dbReference type="InterPro" id="IPR001810">
    <property type="entry name" value="F-box_dom"/>
</dbReference>
<reference evidence="2" key="1">
    <citation type="submission" date="2022-08" db="EMBL/GenBank/DDBJ databases">
        <authorList>
            <consortium name="DOE Joint Genome Institute"/>
            <person name="Min B."/>
            <person name="Riley R."/>
            <person name="Sierra-Patev S."/>
            <person name="Naranjo-Ortiz M."/>
            <person name="Looney B."/>
            <person name="Konkel Z."/>
            <person name="Slot J.C."/>
            <person name="Sakamoto Y."/>
            <person name="Steenwyk J.L."/>
            <person name="Rokas A."/>
            <person name="Carro J."/>
            <person name="Camarero S."/>
            <person name="Ferreira P."/>
            <person name="Molpeceres G."/>
            <person name="Ruiz-Duenas F.J."/>
            <person name="Serrano A."/>
            <person name="Henrissat B."/>
            <person name="Drula E."/>
            <person name="Hughes K.W."/>
            <person name="Mata J.L."/>
            <person name="Ishikawa N.K."/>
            <person name="Vargas-Isla R."/>
            <person name="Ushijima S."/>
            <person name="Smith C.A."/>
            <person name="Ahrendt S."/>
            <person name="Andreopoulos W."/>
            <person name="He G."/>
            <person name="Labutti K."/>
            <person name="Lipzen A."/>
            <person name="Ng V."/>
            <person name="Sandor L."/>
            <person name="Barry K."/>
            <person name="Martinez A.T."/>
            <person name="Xiao Y."/>
            <person name="Gibbons J.G."/>
            <person name="Terashima K."/>
            <person name="Hibbett D.S."/>
            <person name="Grigoriev I.V."/>
        </authorList>
    </citation>
    <scope>NUCLEOTIDE SEQUENCE</scope>
    <source>
        <strain evidence="2">TFB9207</strain>
    </source>
</reference>
<dbReference type="EMBL" id="MU806408">
    <property type="protein sequence ID" value="KAJ3835479.1"/>
    <property type="molecule type" value="Genomic_DNA"/>
</dbReference>
<dbReference type="InterPro" id="IPR036047">
    <property type="entry name" value="F-box-like_dom_sf"/>
</dbReference>
<organism evidence="2 3">
    <name type="scientific">Lentinula raphanica</name>
    <dbReference type="NCBI Taxonomy" id="153919"/>
    <lineage>
        <taxon>Eukaryota</taxon>
        <taxon>Fungi</taxon>
        <taxon>Dikarya</taxon>
        <taxon>Basidiomycota</taxon>
        <taxon>Agaricomycotina</taxon>
        <taxon>Agaricomycetes</taxon>
        <taxon>Agaricomycetidae</taxon>
        <taxon>Agaricales</taxon>
        <taxon>Marasmiineae</taxon>
        <taxon>Omphalotaceae</taxon>
        <taxon>Lentinula</taxon>
    </lineage>
</organism>
<comment type="caution">
    <text evidence="2">The sequence shown here is derived from an EMBL/GenBank/DDBJ whole genome shotgun (WGS) entry which is preliminary data.</text>
</comment>
<dbReference type="AlphaFoldDB" id="A0AA38P397"/>
<feature type="domain" description="F-box" evidence="1">
    <location>
        <begin position="53"/>
        <end position="99"/>
    </location>
</feature>
<evidence type="ECO:0000313" key="3">
    <source>
        <dbReference type="Proteomes" id="UP001163846"/>
    </source>
</evidence>
<protein>
    <recommendedName>
        <fullName evidence="1">F-box domain-containing protein</fullName>
    </recommendedName>
</protein>
<dbReference type="Proteomes" id="UP001163846">
    <property type="component" value="Unassembled WGS sequence"/>
</dbReference>
<dbReference type="PROSITE" id="PS50181">
    <property type="entry name" value="FBOX"/>
    <property type="match status" value="1"/>
</dbReference>
<accession>A0AA38P397</accession>
<proteinExistence type="predicted"/>
<keyword evidence="3" id="KW-1185">Reference proteome</keyword>
<evidence type="ECO:0000313" key="2">
    <source>
        <dbReference type="EMBL" id="KAJ3835479.1"/>
    </source>
</evidence>
<sequence>MGTNLPISSDLAPYVYRSHRISDNTLDQAQLETRCPFDNGRHDCTSISARYTANQFDQLPLELLTEVLLQLDFPSLTRFRTVNRRTMELVNSIRQYTAIIEHRPNIIRAVVSVQADGFDCATLYKTLCTTRYCRRVCYLCFIYRPEYFPLTRREAYRLLAYRLFISNAKLQTKAESSRKRLDLTKLPSILSLPVVQHLASDGLPKFDKVAREPKRYMAIISAPISSGAHMNFESKYTTEEISRHFASFGPVVESSVPGRFMHATKD</sequence>
<gene>
    <name evidence="2" type="ORF">F5878DRAFT_718782</name>
</gene>